<keyword evidence="2" id="KW-1185">Reference proteome</keyword>
<feature type="non-terminal residue" evidence="1">
    <location>
        <position position="323"/>
    </location>
</feature>
<evidence type="ECO:0000313" key="2">
    <source>
        <dbReference type="Proteomes" id="UP001431209"/>
    </source>
</evidence>
<dbReference type="EMBL" id="JAOPGA020000186">
    <property type="protein sequence ID" value="KAL0477485.1"/>
    <property type="molecule type" value="Genomic_DNA"/>
</dbReference>
<dbReference type="AlphaFoldDB" id="A0AAW2YJK4"/>
<evidence type="ECO:0000313" key="1">
    <source>
        <dbReference type="EMBL" id="KAL0477485.1"/>
    </source>
</evidence>
<dbReference type="Proteomes" id="UP001431209">
    <property type="component" value="Unassembled WGS sequence"/>
</dbReference>
<sequence>MIQAVSHNTYFLCDTKHSSSESILYVTSIVMWIPELERIMTVARCRHERIDQTFYFNFFCNWMSVLEEDGVDVLSFLCQLTGALFDFSTGEAFGYHDMLIKYLGQDEGERRFWQTVKGCYVHRLRSCERVAKILCQTEDELNYFMKNCQAMPTALSSTAEVVTWFKVIEAKYPGSKAWVDWWLLNAESLHVKMLVCCCSENVKFNELPRDTNAAKEIHNQYRRILNVNIQIELGDMFDEDRLFYSYFFASSTNVRTTYRNRTEAKRIADAKQRREKRYHNDGRAPDTIKQIIQLPENEMQLALLFNYIKLLKLDQGDLDSLRN</sequence>
<accession>A0AAW2YJK4</accession>
<gene>
    <name evidence="1" type="ORF">AKO1_002254</name>
</gene>
<comment type="caution">
    <text evidence="1">The sequence shown here is derived from an EMBL/GenBank/DDBJ whole genome shotgun (WGS) entry which is preliminary data.</text>
</comment>
<organism evidence="1 2">
    <name type="scientific">Acrasis kona</name>
    <dbReference type="NCBI Taxonomy" id="1008807"/>
    <lineage>
        <taxon>Eukaryota</taxon>
        <taxon>Discoba</taxon>
        <taxon>Heterolobosea</taxon>
        <taxon>Tetramitia</taxon>
        <taxon>Eutetramitia</taxon>
        <taxon>Acrasidae</taxon>
        <taxon>Acrasis</taxon>
    </lineage>
</organism>
<protein>
    <submittedName>
        <fullName evidence="1">Uncharacterized protein</fullName>
    </submittedName>
</protein>
<proteinExistence type="predicted"/>
<reference evidence="1 2" key="1">
    <citation type="submission" date="2024-03" db="EMBL/GenBank/DDBJ databases">
        <title>The Acrasis kona genome and developmental transcriptomes reveal deep origins of eukaryotic multicellular pathways.</title>
        <authorList>
            <person name="Sheikh S."/>
            <person name="Fu C.-J."/>
            <person name="Brown M.W."/>
            <person name="Baldauf S.L."/>
        </authorList>
    </citation>
    <scope>NUCLEOTIDE SEQUENCE [LARGE SCALE GENOMIC DNA]</scope>
    <source>
        <strain evidence="1 2">ATCC MYA-3509</strain>
    </source>
</reference>
<name>A0AAW2YJK4_9EUKA</name>